<dbReference type="InterPro" id="IPR011006">
    <property type="entry name" value="CheY-like_superfamily"/>
</dbReference>
<dbReference type="InterPro" id="IPR002197">
    <property type="entry name" value="HTH_Fis"/>
</dbReference>
<dbReference type="GO" id="GO:0006355">
    <property type="term" value="P:regulation of DNA-templated transcription"/>
    <property type="evidence" value="ECO:0007669"/>
    <property type="project" value="InterPro"/>
</dbReference>
<proteinExistence type="predicted"/>
<dbReference type="InterPro" id="IPR003593">
    <property type="entry name" value="AAA+_ATPase"/>
</dbReference>
<dbReference type="AlphaFoldDB" id="A0A017SZI3"/>
<dbReference type="Pfam" id="PF25601">
    <property type="entry name" value="AAA_lid_14"/>
    <property type="match status" value="1"/>
</dbReference>
<evidence type="ECO:0000256" key="5">
    <source>
        <dbReference type="ARBA" id="ARBA00023163"/>
    </source>
</evidence>
<feature type="modified residue" description="4-aspartylphosphate" evidence="6">
    <location>
        <position position="53"/>
    </location>
</feature>
<dbReference type="SUPFAM" id="SSF46689">
    <property type="entry name" value="Homeodomain-like"/>
    <property type="match status" value="1"/>
</dbReference>
<keyword evidence="5" id="KW-0804">Transcription</keyword>
<dbReference type="PROSITE" id="PS00676">
    <property type="entry name" value="SIGMA54_INTERACT_2"/>
    <property type="match status" value="1"/>
</dbReference>
<feature type="domain" description="Sigma-54 factor interaction" evidence="7">
    <location>
        <begin position="143"/>
        <end position="371"/>
    </location>
</feature>
<dbReference type="InterPro" id="IPR025662">
    <property type="entry name" value="Sigma_54_int_dom_ATP-bd_1"/>
</dbReference>
<dbReference type="SMART" id="SM00448">
    <property type="entry name" value="REC"/>
    <property type="match status" value="1"/>
</dbReference>
<feature type="domain" description="Response regulatory" evidence="8">
    <location>
        <begin position="4"/>
        <end position="118"/>
    </location>
</feature>
<dbReference type="EMBL" id="ASRX01000061">
    <property type="protein sequence ID" value="EYF02399.1"/>
    <property type="molecule type" value="Genomic_DNA"/>
</dbReference>
<dbReference type="InterPro" id="IPR025943">
    <property type="entry name" value="Sigma_54_int_dom_ATP-bd_2"/>
</dbReference>
<reference evidence="9 10" key="1">
    <citation type="submission" date="2013-05" db="EMBL/GenBank/DDBJ databases">
        <title>Genome assembly of Chondromyces apiculatus DSM 436.</title>
        <authorList>
            <person name="Sharma G."/>
            <person name="Khatri I."/>
            <person name="Kaur C."/>
            <person name="Mayilraj S."/>
            <person name="Subramanian S."/>
        </authorList>
    </citation>
    <scope>NUCLEOTIDE SEQUENCE [LARGE SCALE GENOMIC DNA]</scope>
    <source>
        <strain evidence="9 10">DSM 436</strain>
    </source>
</reference>
<dbReference type="SUPFAM" id="SSF52540">
    <property type="entry name" value="P-loop containing nucleoside triphosphate hydrolases"/>
    <property type="match status" value="1"/>
</dbReference>
<dbReference type="PANTHER" id="PTHR32071">
    <property type="entry name" value="TRANSCRIPTIONAL REGULATORY PROTEIN"/>
    <property type="match status" value="1"/>
</dbReference>
<dbReference type="PROSITE" id="PS50045">
    <property type="entry name" value="SIGMA54_INTERACT_4"/>
    <property type="match status" value="1"/>
</dbReference>
<name>A0A017SZI3_9BACT</name>
<evidence type="ECO:0000256" key="1">
    <source>
        <dbReference type="ARBA" id="ARBA00022741"/>
    </source>
</evidence>
<dbReference type="Pfam" id="PF02954">
    <property type="entry name" value="HTH_8"/>
    <property type="match status" value="1"/>
</dbReference>
<dbReference type="PROSITE" id="PS00688">
    <property type="entry name" value="SIGMA54_INTERACT_3"/>
    <property type="match status" value="1"/>
</dbReference>
<dbReference type="SUPFAM" id="SSF52172">
    <property type="entry name" value="CheY-like"/>
    <property type="match status" value="1"/>
</dbReference>
<dbReference type="Gene3D" id="1.10.10.60">
    <property type="entry name" value="Homeodomain-like"/>
    <property type="match status" value="1"/>
</dbReference>
<dbReference type="GO" id="GO:0043565">
    <property type="term" value="F:sequence-specific DNA binding"/>
    <property type="evidence" value="ECO:0007669"/>
    <property type="project" value="InterPro"/>
</dbReference>
<evidence type="ECO:0000259" key="8">
    <source>
        <dbReference type="PROSITE" id="PS50110"/>
    </source>
</evidence>
<evidence type="ECO:0000313" key="9">
    <source>
        <dbReference type="EMBL" id="EYF02399.1"/>
    </source>
</evidence>
<dbReference type="InterPro" id="IPR058031">
    <property type="entry name" value="AAA_lid_NorR"/>
</dbReference>
<dbReference type="Gene3D" id="3.40.50.2300">
    <property type="match status" value="1"/>
</dbReference>
<keyword evidence="4" id="KW-0238">DNA-binding</keyword>
<dbReference type="Gene3D" id="3.40.50.300">
    <property type="entry name" value="P-loop containing nucleotide triphosphate hydrolases"/>
    <property type="match status" value="1"/>
</dbReference>
<accession>A0A017SZI3</accession>
<dbReference type="GO" id="GO:0000160">
    <property type="term" value="P:phosphorelay signal transduction system"/>
    <property type="evidence" value="ECO:0007669"/>
    <property type="project" value="InterPro"/>
</dbReference>
<evidence type="ECO:0000313" key="10">
    <source>
        <dbReference type="Proteomes" id="UP000019678"/>
    </source>
</evidence>
<evidence type="ECO:0000256" key="4">
    <source>
        <dbReference type="ARBA" id="ARBA00023125"/>
    </source>
</evidence>
<keyword evidence="6" id="KW-0597">Phosphoprotein</keyword>
<dbReference type="Pfam" id="PF00072">
    <property type="entry name" value="Response_reg"/>
    <property type="match status" value="1"/>
</dbReference>
<dbReference type="STRING" id="1192034.CAP_7170"/>
<dbReference type="InterPro" id="IPR009057">
    <property type="entry name" value="Homeodomain-like_sf"/>
</dbReference>
<dbReference type="PROSITE" id="PS50110">
    <property type="entry name" value="RESPONSE_REGULATORY"/>
    <property type="match status" value="1"/>
</dbReference>
<dbReference type="SMART" id="SM00382">
    <property type="entry name" value="AAA"/>
    <property type="match status" value="1"/>
</dbReference>
<protein>
    <submittedName>
        <fullName evidence="9">Response regulator of zinc sigma-54-dependent two-component system</fullName>
    </submittedName>
</protein>
<evidence type="ECO:0000256" key="2">
    <source>
        <dbReference type="ARBA" id="ARBA00022840"/>
    </source>
</evidence>
<comment type="caution">
    <text evidence="9">The sequence shown here is derived from an EMBL/GenBank/DDBJ whole genome shotgun (WGS) entry which is preliminary data.</text>
</comment>
<dbReference type="InterPro" id="IPR001789">
    <property type="entry name" value="Sig_transdc_resp-reg_receiver"/>
</dbReference>
<dbReference type="PRINTS" id="PR01590">
    <property type="entry name" value="HTHFIS"/>
</dbReference>
<dbReference type="PROSITE" id="PS00675">
    <property type="entry name" value="SIGMA54_INTERACT_1"/>
    <property type="match status" value="1"/>
</dbReference>
<dbReference type="InterPro" id="IPR002078">
    <property type="entry name" value="Sigma_54_int"/>
</dbReference>
<dbReference type="CDD" id="cd00009">
    <property type="entry name" value="AAA"/>
    <property type="match status" value="1"/>
</dbReference>
<dbReference type="Pfam" id="PF00158">
    <property type="entry name" value="Sigma54_activat"/>
    <property type="match status" value="1"/>
</dbReference>
<dbReference type="InterPro" id="IPR025944">
    <property type="entry name" value="Sigma_54_int_dom_CS"/>
</dbReference>
<evidence type="ECO:0000256" key="3">
    <source>
        <dbReference type="ARBA" id="ARBA00023015"/>
    </source>
</evidence>
<sequence>MMAKILIVDDQRNMRTLLAMLLRGAGYEVDEATDGVEGADLGAKGAYDAVLTDLRMGSSDGLSVLRAVKEANAMTEVIVMTAYGTIESAVEAMRLGAFDYIQKPIEEPELLLKVERALQNRKLTGQVQLLATEFKERYRFENIIGRSQPIRDVLARIVKIAPTDATVLITGESGTGKELVAKAVHANSKRADRPFVPVNCAAISETLLESELFGHARGAFTTAVSARKGLFEEADGGTFFFDEIAETPLTFQAKLLRAIQENEIRRVGENKAISVDVRIIAATNQELLSSVAEKRFRQDLYYRLNVARFNLPPLRMRREDVPLLFQHFLDKYNRKMNCRAKAGEGVIEALTQYDFPGNIRELENMVEQAVALSSGGVISNDDILPAPTQPKRVGADGVGRALADVVDDAERHAIEAALRESEGNREKAADVLGISATTLWRKMNRLTIVYPPAG</sequence>
<gene>
    <name evidence="9" type="ORF">CAP_7170</name>
</gene>
<keyword evidence="2" id="KW-0067">ATP-binding</keyword>
<dbReference type="Proteomes" id="UP000019678">
    <property type="component" value="Unassembled WGS sequence"/>
</dbReference>
<dbReference type="eggNOG" id="COG2204">
    <property type="taxonomic scope" value="Bacteria"/>
</dbReference>
<dbReference type="FunFam" id="3.40.50.300:FF:000006">
    <property type="entry name" value="DNA-binding transcriptional regulator NtrC"/>
    <property type="match status" value="1"/>
</dbReference>
<evidence type="ECO:0000259" key="7">
    <source>
        <dbReference type="PROSITE" id="PS50045"/>
    </source>
</evidence>
<dbReference type="InterPro" id="IPR027417">
    <property type="entry name" value="P-loop_NTPase"/>
</dbReference>
<dbReference type="GO" id="GO:0005524">
    <property type="term" value="F:ATP binding"/>
    <property type="evidence" value="ECO:0007669"/>
    <property type="project" value="UniProtKB-KW"/>
</dbReference>
<keyword evidence="1" id="KW-0547">Nucleotide-binding</keyword>
<organism evidence="9 10">
    <name type="scientific">Chondromyces apiculatus DSM 436</name>
    <dbReference type="NCBI Taxonomy" id="1192034"/>
    <lineage>
        <taxon>Bacteria</taxon>
        <taxon>Pseudomonadati</taxon>
        <taxon>Myxococcota</taxon>
        <taxon>Polyangia</taxon>
        <taxon>Polyangiales</taxon>
        <taxon>Polyangiaceae</taxon>
        <taxon>Chondromyces</taxon>
    </lineage>
</organism>
<keyword evidence="3" id="KW-0805">Transcription regulation</keyword>
<dbReference type="Gene3D" id="1.10.8.60">
    <property type="match status" value="1"/>
</dbReference>
<keyword evidence="10" id="KW-1185">Reference proteome</keyword>
<evidence type="ECO:0000256" key="6">
    <source>
        <dbReference type="PROSITE-ProRule" id="PRU00169"/>
    </source>
</evidence>